<dbReference type="GO" id="GO:0030335">
    <property type="term" value="P:positive regulation of cell migration"/>
    <property type="evidence" value="ECO:0007669"/>
    <property type="project" value="TreeGrafter"/>
</dbReference>
<dbReference type="GO" id="GO:0016020">
    <property type="term" value="C:membrane"/>
    <property type="evidence" value="ECO:0007669"/>
    <property type="project" value="InterPro"/>
</dbReference>
<dbReference type="PANTHER" id="PTHR11633">
    <property type="entry name" value="PLATELET-DERIVED GROWTH FACTOR"/>
    <property type="match status" value="1"/>
</dbReference>
<keyword evidence="4" id="KW-0964">Secreted</keyword>
<evidence type="ECO:0000313" key="16">
    <source>
        <dbReference type="Proteomes" id="UP001318040"/>
    </source>
</evidence>
<evidence type="ECO:0000313" key="17">
    <source>
        <dbReference type="RefSeq" id="XP_032834627.1"/>
    </source>
</evidence>
<dbReference type="Pfam" id="PF04692">
    <property type="entry name" value="PDGF_N"/>
    <property type="match status" value="1"/>
</dbReference>
<dbReference type="Gene3D" id="2.10.90.10">
    <property type="entry name" value="Cystine-knot cytokines"/>
    <property type="match status" value="1"/>
</dbReference>
<dbReference type="InterPro" id="IPR006782">
    <property type="entry name" value="PDGF_N"/>
</dbReference>
<gene>
    <name evidence="17" type="primary">PDGFA</name>
</gene>
<dbReference type="Proteomes" id="UP001318040">
    <property type="component" value="Chromosome 3"/>
</dbReference>
<dbReference type="RefSeq" id="XP_032834627.1">
    <property type="nucleotide sequence ID" value="XM_032978736.1"/>
</dbReference>
<proteinExistence type="inferred from homology"/>
<evidence type="ECO:0000256" key="6">
    <source>
        <dbReference type="ARBA" id="ARBA00023030"/>
    </source>
</evidence>
<dbReference type="CDD" id="cd00135">
    <property type="entry name" value="PDGF"/>
    <property type="match status" value="1"/>
</dbReference>
<dbReference type="GO" id="GO:0008083">
    <property type="term" value="F:growth factor activity"/>
    <property type="evidence" value="ECO:0007669"/>
    <property type="project" value="UniProtKB-KW"/>
</dbReference>
<feature type="domain" description="Platelet-derived growth factor (PDGF) family profile" evidence="15">
    <location>
        <begin position="83"/>
        <end position="180"/>
    </location>
</feature>
<dbReference type="GO" id="GO:0005615">
    <property type="term" value="C:extracellular space"/>
    <property type="evidence" value="ECO:0007669"/>
    <property type="project" value="TreeGrafter"/>
</dbReference>
<dbReference type="SMART" id="SM00141">
    <property type="entry name" value="PDGF"/>
    <property type="match status" value="1"/>
</dbReference>
<dbReference type="PANTHER" id="PTHR11633:SF3">
    <property type="entry name" value="PLATELET-DERIVED GROWTH FACTOR SUBUNIT A"/>
    <property type="match status" value="1"/>
</dbReference>
<evidence type="ECO:0000256" key="4">
    <source>
        <dbReference type="ARBA" id="ARBA00022525"/>
    </source>
</evidence>
<dbReference type="InterPro" id="IPR029034">
    <property type="entry name" value="Cystine-knot_cytokine"/>
</dbReference>
<dbReference type="GeneID" id="116956877"/>
<dbReference type="InterPro" id="IPR000072">
    <property type="entry name" value="PDGF/VEGF_dom"/>
</dbReference>
<dbReference type="GO" id="GO:0005161">
    <property type="term" value="F:platelet-derived growth factor receptor binding"/>
    <property type="evidence" value="ECO:0007669"/>
    <property type="project" value="TreeGrafter"/>
</dbReference>
<feature type="signal peptide" evidence="14">
    <location>
        <begin position="1"/>
        <end position="19"/>
    </location>
</feature>
<keyword evidence="16" id="KW-1185">Reference proteome</keyword>
<dbReference type="GO" id="GO:0070374">
    <property type="term" value="P:positive regulation of ERK1 and ERK2 cascade"/>
    <property type="evidence" value="ECO:0007669"/>
    <property type="project" value="TreeGrafter"/>
</dbReference>
<evidence type="ECO:0000256" key="14">
    <source>
        <dbReference type="SAM" id="SignalP"/>
    </source>
</evidence>
<evidence type="ECO:0000256" key="10">
    <source>
        <dbReference type="ARBA" id="ARBA00040278"/>
    </source>
</evidence>
<name>A0AAJ7UE57_PETMA</name>
<dbReference type="SUPFAM" id="SSF57501">
    <property type="entry name" value="Cystine-knot cytokines"/>
    <property type="match status" value="1"/>
</dbReference>
<keyword evidence="5 14" id="KW-0732">Signal</keyword>
<feature type="chain" id="PRO_5042502510" description="Platelet-derived growth factor subunit A" evidence="14">
    <location>
        <begin position="20"/>
        <end position="211"/>
    </location>
</feature>
<evidence type="ECO:0000256" key="7">
    <source>
        <dbReference type="ARBA" id="ARBA00023157"/>
    </source>
</evidence>
<dbReference type="GO" id="GO:0048008">
    <property type="term" value="P:platelet-derived growth factor receptor signaling pathway"/>
    <property type="evidence" value="ECO:0007669"/>
    <property type="project" value="TreeGrafter"/>
</dbReference>
<evidence type="ECO:0000259" key="15">
    <source>
        <dbReference type="PROSITE" id="PS50278"/>
    </source>
</evidence>
<keyword evidence="7" id="KW-1015">Disulfide bond</keyword>
<evidence type="ECO:0000256" key="13">
    <source>
        <dbReference type="RuleBase" id="RU003818"/>
    </source>
</evidence>
<dbReference type="CTD" id="5154"/>
<dbReference type="GO" id="GO:0008284">
    <property type="term" value="P:positive regulation of cell population proliferation"/>
    <property type="evidence" value="ECO:0007669"/>
    <property type="project" value="TreeGrafter"/>
</dbReference>
<dbReference type="PROSITE" id="PS50278">
    <property type="entry name" value="PDGF_2"/>
    <property type="match status" value="1"/>
</dbReference>
<keyword evidence="8" id="KW-0325">Glycoprotein</keyword>
<organism evidence="16 17">
    <name type="scientific">Petromyzon marinus</name>
    <name type="common">Sea lamprey</name>
    <dbReference type="NCBI Taxonomy" id="7757"/>
    <lineage>
        <taxon>Eukaryota</taxon>
        <taxon>Metazoa</taxon>
        <taxon>Chordata</taxon>
        <taxon>Craniata</taxon>
        <taxon>Vertebrata</taxon>
        <taxon>Cyclostomata</taxon>
        <taxon>Hyperoartia</taxon>
        <taxon>Petromyzontiformes</taxon>
        <taxon>Petromyzontidae</taxon>
        <taxon>Petromyzon</taxon>
    </lineage>
</organism>
<evidence type="ECO:0000256" key="1">
    <source>
        <dbReference type="ARBA" id="ARBA00004613"/>
    </source>
</evidence>
<evidence type="ECO:0000256" key="8">
    <source>
        <dbReference type="ARBA" id="ARBA00023180"/>
    </source>
</evidence>
<evidence type="ECO:0000256" key="12">
    <source>
        <dbReference type="ARBA" id="ARBA00042479"/>
    </source>
</evidence>
<evidence type="ECO:0000256" key="3">
    <source>
        <dbReference type="ARBA" id="ARBA00022473"/>
    </source>
</evidence>
<evidence type="ECO:0000256" key="11">
    <source>
        <dbReference type="ARBA" id="ARBA00041285"/>
    </source>
</evidence>
<protein>
    <recommendedName>
        <fullName evidence="10">Platelet-derived growth factor subunit A</fullName>
    </recommendedName>
    <alternativeName>
        <fullName evidence="12">Platelet-derived growth factor A chain</fullName>
    </alternativeName>
    <alternativeName>
        <fullName evidence="11">Platelet-derived growth factor alpha polypeptide</fullName>
    </alternativeName>
</protein>
<dbReference type="GO" id="GO:0051781">
    <property type="term" value="P:positive regulation of cell division"/>
    <property type="evidence" value="ECO:0007669"/>
    <property type="project" value="UniProtKB-KW"/>
</dbReference>
<evidence type="ECO:0000256" key="5">
    <source>
        <dbReference type="ARBA" id="ARBA00022729"/>
    </source>
</evidence>
<comment type="similarity">
    <text evidence="2 13">Belongs to the PDGF/VEGF growth factor family.</text>
</comment>
<dbReference type="Pfam" id="PF00341">
    <property type="entry name" value="PDGF"/>
    <property type="match status" value="1"/>
</dbReference>
<accession>A0AAJ7UE57</accession>
<evidence type="ECO:0000256" key="9">
    <source>
        <dbReference type="ARBA" id="ARBA00023246"/>
    </source>
</evidence>
<keyword evidence="6 13" id="KW-0339">Growth factor</keyword>
<dbReference type="AlphaFoldDB" id="A0AAJ7UE57"/>
<dbReference type="PROSITE" id="PS00249">
    <property type="entry name" value="PDGF_1"/>
    <property type="match status" value="1"/>
</dbReference>
<keyword evidence="3" id="KW-0217">Developmental protein</keyword>
<comment type="subcellular location">
    <subcellularLocation>
        <location evidence="1">Secreted</location>
    </subcellularLocation>
</comment>
<reference evidence="17" key="1">
    <citation type="submission" date="2025-08" db="UniProtKB">
        <authorList>
            <consortium name="RefSeq"/>
        </authorList>
    </citation>
    <scope>IDENTIFICATION</scope>
    <source>
        <tissue evidence="17">Sperm</tissue>
    </source>
</reference>
<keyword evidence="9" id="KW-0497">Mitogen</keyword>
<dbReference type="InterPro" id="IPR023581">
    <property type="entry name" value="PD_growth_factor_CS"/>
</dbReference>
<evidence type="ECO:0000256" key="2">
    <source>
        <dbReference type="ARBA" id="ARBA00006686"/>
    </source>
</evidence>
<dbReference type="GO" id="GO:0051897">
    <property type="term" value="P:positive regulation of phosphatidylinositol 3-kinase/protein kinase B signal transduction"/>
    <property type="evidence" value="ECO:0007669"/>
    <property type="project" value="TreeGrafter"/>
</dbReference>
<dbReference type="KEGG" id="pmrn:116956877"/>
<sequence length="211" mass="23120">MGFRAGLVWLLCSQCLVRAEQAQDTSLPRELLDMLAHADIRSIGDLQRLLEIDSVERPGSMPASVRARGVEPGAAGNRSRAARSVRSLAEEATAAVCRVRPVSLEIPRSQIDSTSANFLVWPPCVELPRCSGCCNTHSVRCQPSRTRHKYVKVAKIEYVKRRTLLKEALVKLEEHLDCTCGCLAGHGDCRDSDGPNESQHCQDGLCGKGVR</sequence>